<feature type="compositionally biased region" description="Polar residues" evidence="7">
    <location>
        <begin position="14"/>
        <end position="23"/>
    </location>
</feature>
<keyword evidence="10" id="KW-1185">Reference proteome</keyword>
<evidence type="ECO:0000256" key="2">
    <source>
        <dbReference type="ARBA" id="ARBA00006679"/>
    </source>
</evidence>
<proteinExistence type="inferred from homology"/>
<dbReference type="AlphaFoldDB" id="A0A1H0HXJ0"/>
<organism evidence="9 10">
    <name type="scientific">Actinokineospora alba</name>
    <dbReference type="NCBI Taxonomy" id="504798"/>
    <lineage>
        <taxon>Bacteria</taxon>
        <taxon>Bacillati</taxon>
        <taxon>Actinomycetota</taxon>
        <taxon>Actinomycetes</taxon>
        <taxon>Pseudonocardiales</taxon>
        <taxon>Pseudonocardiaceae</taxon>
        <taxon>Actinokineospora</taxon>
    </lineage>
</organism>
<dbReference type="Proteomes" id="UP000199651">
    <property type="component" value="Unassembled WGS sequence"/>
</dbReference>
<accession>A0A1H0HXJ0</accession>
<keyword evidence="3" id="KW-1003">Cell membrane</keyword>
<keyword evidence="5 8" id="KW-1133">Transmembrane helix</keyword>
<evidence type="ECO:0000313" key="10">
    <source>
        <dbReference type="Proteomes" id="UP000199651"/>
    </source>
</evidence>
<name>A0A1H0HXJ0_9PSEU</name>
<protein>
    <submittedName>
        <fullName evidence="9">Putative oxidoreductase</fullName>
    </submittedName>
</protein>
<comment type="similarity">
    <text evidence="2">Belongs to the DoxX family.</text>
</comment>
<evidence type="ECO:0000256" key="7">
    <source>
        <dbReference type="SAM" id="MobiDB-lite"/>
    </source>
</evidence>
<dbReference type="RefSeq" id="WP_091370759.1">
    <property type="nucleotide sequence ID" value="NZ_FNDV01000001.1"/>
</dbReference>
<evidence type="ECO:0000256" key="1">
    <source>
        <dbReference type="ARBA" id="ARBA00004651"/>
    </source>
</evidence>
<dbReference type="PANTHER" id="PTHR33452">
    <property type="entry name" value="OXIDOREDUCTASE CATD-RELATED"/>
    <property type="match status" value="1"/>
</dbReference>
<evidence type="ECO:0000256" key="3">
    <source>
        <dbReference type="ARBA" id="ARBA00022475"/>
    </source>
</evidence>
<dbReference type="GO" id="GO:0005886">
    <property type="term" value="C:plasma membrane"/>
    <property type="evidence" value="ECO:0007669"/>
    <property type="project" value="UniProtKB-SubCell"/>
</dbReference>
<evidence type="ECO:0000256" key="5">
    <source>
        <dbReference type="ARBA" id="ARBA00022989"/>
    </source>
</evidence>
<comment type="subcellular location">
    <subcellularLocation>
        <location evidence="1">Cell membrane</location>
        <topology evidence="1">Multi-pass membrane protein</topology>
    </subcellularLocation>
</comment>
<evidence type="ECO:0000256" key="8">
    <source>
        <dbReference type="SAM" id="Phobius"/>
    </source>
</evidence>
<dbReference type="Pfam" id="PF07681">
    <property type="entry name" value="DoxX"/>
    <property type="match status" value="1"/>
</dbReference>
<feature type="transmembrane region" description="Helical" evidence="8">
    <location>
        <begin position="59"/>
        <end position="77"/>
    </location>
</feature>
<feature type="region of interest" description="Disordered" evidence="7">
    <location>
        <begin position="1"/>
        <end position="23"/>
    </location>
</feature>
<evidence type="ECO:0000313" key="9">
    <source>
        <dbReference type="EMBL" id="SDO23541.1"/>
    </source>
</evidence>
<dbReference type="InterPro" id="IPR051907">
    <property type="entry name" value="DoxX-like_oxidoreductase"/>
</dbReference>
<gene>
    <name evidence="9" type="ORF">SAMN05192558_102294</name>
</gene>
<keyword evidence="4 8" id="KW-0812">Transmembrane</keyword>
<keyword evidence="6 8" id="KW-0472">Membrane</keyword>
<dbReference type="OrthoDB" id="346004at2"/>
<feature type="transmembrane region" description="Helical" evidence="8">
    <location>
        <begin position="121"/>
        <end position="145"/>
    </location>
</feature>
<evidence type="ECO:0000256" key="6">
    <source>
        <dbReference type="ARBA" id="ARBA00023136"/>
    </source>
</evidence>
<feature type="transmembrane region" description="Helical" evidence="8">
    <location>
        <begin position="160"/>
        <end position="179"/>
    </location>
</feature>
<dbReference type="EMBL" id="FNJB01000002">
    <property type="protein sequence ID" value="SDO23541.1"/>
    <property type="molecule type" value="Genomic_DNA"/>
</dbReference>
<reference evidence="10" key="1">
    <citation type="submission" date="2016-10" db="EMBL/GenBank/DDBJ databases">
        <authorList>
            <person name="Varghese N."/>
            <person name="Submissions S."/>
        </authorList>
    </citation>
    <scope>NUCLEOTIDE SEQUENCE [LARGE SCALE GENOMIC DNA]</scope>
    <source>
        <strain evidence="10">IBRC-M 10655</strain>
    </source>
</reference>
<evidence type="ECO:0000256" key="4">
    <source>
        <dbReference type="ARBA" id="ARBA00022692"/>
    </source>
</evidence>
<dbReference type="InterPro" id="IPR032808">
    <property type="entry name" value="DoxX"/>
</dbReference>
<dbReference type="STRING" id="504798.SAMN05421871_1019"/>
<feature type="transmembrane region" description="Helical" evidence="8">
    <location>
        <begin position="191"/>
        <end position="211"/>
    </location>
</feature>
<sequence length="212" mass="22358">MSIDDGRTPVAGGSTDSGYFTPSEQRYTAYDSDGTTTDFDDDDVVATREPHQWHFGADLGLLVLRVVLGAMLVGHGLQKVFGIMQGPGIDGFAKFLGTLGYQQTTLLAWVTGVTELTAGSLLVLGLFTPAAAAGALGVVANAIWVKLDVREFLGAVELEGLYAAGAFALLFAGAGKISLDRKTPWFRRAPAFGFVFLVLAIGLSVATNIVLR</sequence>
<dbReference type="PANTHER" id="PTHR33452:SF1">
    <property type="entry name" value="INNER MEMBRANE PROTEIN YPHA-RELATED"/>
    <property type="match status" value="1"/>
</dbReference>